<name>A0A914VSK0_9BILA</name>
<protein>
    <submittedName>
        <fullName evidence="2">Uncharacterized protein</fullName>
    </submittedName>
</protein>
<evidence type="ECO:0000313" key="2">
    <source>
        <dbReference type="WBParaSite" id="PSAMB.scaffold2342size23721.g17434.t2"/>
    </source>
</evidence>
<reference evidence="2" key="1">
    <citation type="submission" date="2022-11" db="UniProtKB">
        <authorList>
            <consortium name="WormBaseParasite"/>
        </authorList>
    </citation>
    <scope>IDENTIFICATION</scope>
</reference>
<evidence type="ECO:0000313" key="1">
    <source>
        <dbReference type="Proteomes" id="UP000887566"/>
    </source>
</evidence>
<accession>A0A914VSK0</accession>
<dbReference type="WBParaSite" id="PSAMB.scaffold2342size23721.g17434.t2">
    <property type="protein sequence ID" value="PSAMB.scaffold2342size23721.g17434.t2"/>
    <property type="gene ID" value="PSAMB.scaffold2342size23721.g17434"/>
</dbReference>
<proteinExistence type="predicted"/>
<keyword evidence="1" id="KW-1185">Reference proteome</keyword>
<sequence>MTPITPAVGQCYNLQLATPRYHKVRTTNQPEHSSPVIARNEASKGLDTSSYLIIAALLILFSFSMRHLNDFFNGGAVTLVSEGTWGERFRHTEVANVAYQTRIDSNFDQMFTQLEENEERIRLRTGRPLEEGWDVNVDTDD</sequence>
<dbReference type="AlphaFoldDB" id="A0A914VSK0"/>
<dbReference type="Proteomes" id="UP000887566">
    <property type="component" value="Unplaced"/>
</dbReference>
<organism evidence="1 2">
    <name type="scientific">Plectus sambesii</name>
    <dbReference type="NCBI Taxonomy" id="2011161"/>
    <lineage>
        <taxon>Eukaryota</taxon>
        <taxon>Metazoa</taxon>
        <taxon>Ecdysozoa</taxon>
        <taxon>Nematoda</taxon>
        <taxon>Chromadorea</taxon>
        <taxon>Plectida</taxon>
        <taxon>Plectina</taxon>
        <taxon>Plectoidea</taxon>
        <taxon>Plectidae</taxon>
        <taxon>Plectus</taxon>
    </lineage>
</organism>